<evidence type="ECO:0000256" key="1">
    <source>
        <dbReference type="SAM" id="Phobius"/>
    </source>
</evidence>
<evidence type="ECO:0000313" key="2">
    <source>
        <dbReference type="EMBL" id="ELY99320.1"/>
    </source>
</evidence>
<organism evidence="2 3">
    <name type="scientific">Natrialba asiatica (strain ATCC 700177 / DSM 12278 / JCM 9576 / FERM P-10747 / NBRC 102637 / 172P1)</name>
    <dbReference type="NCBI Taxonomy" id="29540"/>
    <lineage>
        <taxon>Archaea</taxon>
        <taxon>Methanobacteriati</taxon>
        <taxon>Methanobacteriota</taxon>
        <taxon>Stenosarchaea group</taxon>
        <taxon>Halobacteria</taxon>
        <taxon>Halobacteriales</taxon>
        <taxon>Natrialbaceae</taxon>
        <taxon>Natrialba</taxon>
    </lineage>
</organism>
<accession>M0AKR3</accession>
<reference evidence="2 3" key="1">
    <citation type="journal article" date="2014" name="PLoS Genet.">
        <title>Phylogenetically driven sequencing of extremely halophilic archaea reveals strategies for static and dynamic osmo-response.</title>
        <authorList>
            <person name="Becker E.A."/>
            <person name="Seitzer P.M."/>
            <person name="Tritt A."/>
            <person name="Larsen D."/>
            <person name="Krusor M."/>
            <person name="Yao A.I."/>
            <person name="Wu D."/>
            <person name="Madern D."/>
            <person name="Eisen J.A."/>
            <person name="Darling A.E."/>
            <person name="Facciotti M.T."/>
        </authorList>
    </citation>
    <scope>NUCLEOTIDE SEQUENCE [LARGE SCALE GENOMIC DNA]</scope>
    <source>
        <strain evidence="2 3">DSM 12278</strain>
    </source>
</reference>
<evidence type="ECO:0000313" key="3">
    <source>
        <dbReference type="Proteomes" id="UP000011554"/>
    </source>
</evidence>
<dbReference type="AlphaFoldDB" id="M0AKR3"/>
<dbReference type="STRING" id="29540.C481_15755"/>
<proteinExistence type="predicted"/>
<feature type="transmembrane region" description="Helical" evidence="1">
    <location>
        <begin position="6"/>
        <end position="24"/>
    </location>
</feature>
<keyword evidence="1" id="KW-0812">Transmembrane</keyword>
<dbReference type="RefSeq" id="WP_006110223.1">
    <property type="nucleotide sequence ID" value="NZ_AOIO01000034.1"/>
</dbReference>
<sequence>MFGLTILYAVVYVAIAIGISASVTSKAHAAASGFGIHTGRFVRQSNREQVNSPTGLTFKL</sequence>
<dbReference type="Proteomes" id="UP000011554">
    <property type="component" value="Unassembled WGS sequence"/>
</dbReference>
<dbReference type="EMBL" id="AOIO01000034">
    <property type="protein sequence ID" value="ELY99320.1"/>
    <property type="molecule type" value="Genomic_DNA"/>
</dbReference>
<protein>
    <submittedName>
        <fullName evidence="2">Copper ABC transporter permease</fullName>
    </submittedName>
</protein>
<name>M0AKR3_NATA1</name>
<keyword evidence="1" id="KW-1133">Transmembrane helix</keyword>
<keyword evidence="1" id="KW-0472">Membrane</keyword>
<dbReference type="PATRIC" id="fig|29540.5.peg.3213"/>
<comment type="caution">
    <text evidence="2">The sequence shown here is derived from an EMBL/GenBank/DDBJ whole genome shotgun (WGS) entry which is preliminary data.</text>
</comment>
<keyword evidence="3" id="KW-1185">Reference proteome</keyword>
<gene>
    <name evidence="2" type="ORF">C481_15755</name>
</gene>